<keyword evidence="4" id="KW-0378">Hydrolase</keyword>
<comment type="similarity">
    <text evidence="2 7">Belongs to the peptidase M14 family.</text>
</comment>
<evidence type="ECO:0000259" key="9">
    <source>
        <dbReference type="PROSITE" id="PS52035"/>
    </source>
</evidence>
<keyword evidence="3" id="KW-0645">Protease</keyword>
<dbReference type="GO" id="GO:0005615">
    <property type="term" value="C:extracellular space"/>
    <property type="evidence" value="ECO:0007669"/>
    <property type="project" value="TreeGrafter"/>
</dbReference>
<comment type="caution">
    <text evidence="10">The sequence shown here is derived from an EMBL/GenBank/DDBJ whole genome shotgun (WGS) entry which is preliminary data.</text>
</comment>
<dbReference type="PANTHER" id="PTHR11705">
    <property type="entry name" value="PROTEASE FAMILY M14 CARBOXYPEPTIDASE A,B"/>
    <property type="match status" value="1"/>
</dbReference>
<dbReference type="PROSITE" id="PS52035">
    <property type="entry name" value="PEPTIDASE_M14"/>
    <property type="match status" value="1"/>
</dbReference>
<sequence>MKLQKLAVLYAMTMACHSYAAPTYIQTPFEQSSNTELPQSKQVDAFLKQLSDKSDWISEQRIGISAGGREINALLISKDSEFLNGEKAKANKATVMLIGSQHGNEPAGAEALQKLAAELAFDEKSTLLDNLNLVVIPLANPDGRDLQSRYNADRENPNIDYSALASPETLIYVNALRKFKPNAIFDIHESGIEKSVLTGEQGYFTDVHAQYEVGNNPNIAPELLTYSEEVFLPQLIDATSRSGLPAKRYLGEITHLDQPVKRGGIGITNFRNYAAMRGILSILVENRLDSKEGDYPTPRNIERRVENQLISTRTFLNLVSNNHENIIQLTERTQQKSAQKPRDIYLDVSFGPNIKNIVKKVPLTRKDTGQSVQVSFTNFDQISGKELVALPKAYVVANNQEAFKSWLDKHGIEYQVVQEPQQQNVGVLSASNLSIASKGRLGIRRFTDLDLVKDNKQVSLQEGDLVIPMNQPLGTLVGLMLDPRSSSSIFQEPAWQGYLRQNPLPIYTID</sequence>
<dbReference type="SUPFAM" id="SSF53187">
    <property type="entry name" value="Zn-dependent exopeptidases"/>
    <property type="match status" value="1"/>
</dbReference>
<dbReference type="Pfam" id="PF00246">
    <property type="entry name" value="Peptidase_M14"/>
    <property type="match status" value="1"/>
</dbReference>
<accession>A0A7Y4EEE9</accession>
<evidence type="ECO:0000256" key="4">
    <source>
        <dbReference type="ARBA" id="ARBA00022801"/>
    </source>
</evidence>
<evidence type="ECO:0000256" key="7">
    <source>
        <dbReference type="PROSITE-ProRule" id="PRU01379"/>
    </source>
</evidence>
<feature type="domain" description="Peptidase M14" evidence="9">
    <location>
        <begin position="35"/>
        <end position="319"/>
    </location>
</feature>
<gene>
    <name evidence="10" type="ORF">F0225_08595</name>
</gene>
<feature type="chain" id="PRO_5031135164" description="Peptidase M14 domain-containing protein" evidence="8">
    <location>
        <begin position="21"/>
        <end position="510"/>
    </location>
</feature>
<organism evidence="10 11">
    <name type="scientific">Vibrio pectenicida</name>
    <dbReference type="NCBI Taxonomy" id="62763"/>
    <lineage>
        <taxon>Bacteria</taxon>
        <taxon>Pseudomonadati</taxon>
        <taxon>Pseudomonadota</taxon>
        <taxon>Gammaproteobacteria</taxon>
        <taxon>Vibrionales</taxon>
        <taxon>Vibrionaceae</taxon>
        <taxon>Vibrio</taxon>
    </lineage>
</organism>
<feature type="signal peptide" evidence="8">
    <location>
        <begin position="1"/>
        <end position="20"/>
    </location>
</feature>
<reference evidence="10 11" key="1">
    <citation type="submission" date="2019-09" db="EMBL/GenBank/DDBJ databases">
        <title>Draft genome sequencing and comparative genomics of hatchery-associated Vibrios.</title>
        <authorList>
            <person name="Kehlet-Delgado H."/>
            <person name="Mueller R.S."/>
        </authorList>
    </citation>
    <scope>NUCLEOTIDE SEQUENCE [LARGE SCALE GENOMIC DNA]</scope>
    <source>
        <strain evidence="10 11">99-46-Y</strain>
    </source>
</reference>
<dbReference type="GO" id="GO:0008270">
    <property type="term" value="F:zinc ion binding"/>
    <property type="evidence" value="ECO:0007669"/>
    <property type="project" value="InterPro"/>
</dbReference>
<dbReference type="RefSeq" id="WP_171360740.1">
    <property type="nucleotide sequence ID" value="NZ_VTXC01000018.1"/>
</dbReference>
<dbReference type="InterPro" id="IPR000834">
    <property type="entry name" value="Peptidase_M14"/>
</dbReference>
<comment type="cofactor">
    <cofactor evidence="1">
        <name>Zn(2+)</name>
        <dbReference type="ChEBI" id="CHEBI:29105"/>
    </cofactor>
</comment>
<evidence type="ECO:0000256" key="5">
    <source>
        <dbReference type="ARBA" id="ARBA00022833"/>
    </source>
</evidence>
<keyword evidence="5" id="KW-0862">Zinc</keyword>
<keyword evidence="8" id="KW-0732">Signal</keyword>
<dbReference type="GO" id="GO:0006508">
    <property type="term" value="P:proteolysis"/>
    <property type="evidence" value="ECO:0007669"/>
    <property type="project" value="UniProtKB-KW"/>
</dbReference>
<evidence type="ECO:0000313" key="11">
    <source>
        <dbReference type="Proteomes" id="UP000565719"/>
    </source>
</evidence>
<dbReference type="Gene3D" id="3.40.630.10">
    <property type="entry name" value="Zn peptidases"/>
    <property type="match status" value="1"/>
</dbReference>
<feature type="active site" description="Proton donor/acceptor" evidence="7">
    <location>
        <position position="285"/>
    </location>
</feature>
<dbReference type="AlphaFoldDB" id="A0A7Y4EEE9"/>
<dbReference type="Proteomes" id="UP000565719">
    <property type="component" value="Unassembled WGS sequence"/>
</dbReference>
<dbReference type="GO" id="GO:0004181">
    <property type="term" value="F:metallocarboxypeptidase activity"/>
    <property type="evidence" value="ECO:0007669"/>
    <property type="project" value="InterPro"/>
</dbReference>
<evidence type="ECO:0000256" key="8">
    <source>
        <dbReference type="SAM" id="SignalP"/>
    </source>
</evidence>
<proteinExistence type="inferred from homology"/>
<evidence type="ECO:0000313" key="10">
    <source>
        <dbReference type="EMBL" id="NOH71391.1"/>
    </source>
</evidence>
<evidence type="ECO:0000256" key="6">
    <source>
        <dbReference type="ARBA" id="ARBA00023049"/>
    </source>
</evidence>
<evidence type="ECO:0000256" key="1">
    <source>
        <dbReference type="ARBA" id="ARBA00001947"/>
    </source>
</evidence>
<dbReference type="EMBL" id="VTXC01000018">
    <property type="protein sequence ID" value="NOH71391.1"/>
    <property type="molecule type" value="Genomic_DNA"/>
</dbReference>
<dbReference type="PANTHER" id="PTHR11705:SF143">
    <property type="entry name" value="SLL0236 PROTEIN"/>
    <property type="match status" value="1"/>
</dbReference>
<evidence type="ECO:0000256" key="2">
    <source>
        <dbReference type="ARBA" id="ARBA00005988"/>
    </source>
</evidence>
<keyword evidence="6" id="KW-0482">Metalloprotease</keyword>
<protein>
    <recommendedName>
        <fullName evidence="9">Peptidase M14 domain-containing protein</fullName>
    </recommendedName>
</protein>
<dbReference type="PROSITE" id="PS51257">
    <property type="entry name" value="PROKAR_LIPOPROTEIN"/>
    <property type="match status" value="1"/>
</dbReference>
<evidence type="ECO:0000256" key="3">
    <source>
        <dbReference type="ARBA" id="ARBA00022670"/>
    </source>
</evidence>
<name>A0A7Y4EEE9_9VIBR</name>